<feature type="transmembrane region" description="Helical" evidence="1">
    <location>
        <begin position="12"/>
        <end position="28"/>
    </location>
</feature>
<organism evidence="3 4">
    <name type="scientific">Halalkalibacter alkaliphilus</name>
    <dbReference type="NCBI Taxonomy" id="2917993"/>
    <lineage>
        <taxon>Bacteria</taxon>
        <taxon>Bacillati</taxon>
        <taxon>Bacillota</taxon>
        <taxon>Bacilli</taxon>
        <taxon>Bacillales</taxon>
        <taxon>Bacillaceae</taxon>
        <taxon>Halalkalibacter</taxon>
    </lineage>
</organism>
<sequence length="209" mass="24261">MKNPKRKKHNSLLPIYLFLTTYILVHLYNYSFTIFGFVLAAILSTLGITNLLKTSKWISRHLSSELLNIDEIPDREFQQLLVPLFQKQGYSVSRTKVNRKAQPDLILRKKGLKAIVVAKRQTNQVSANFVHDVLALKPNYQARRVIIVTNSQFTKSAKRIARANKITLIDRDSLDAMLDAYLEQKKSHRFIQRVRTLLIKDEVKREAQE</sequence>
<feature type="transmembrane region" description="Helical" evidence="1">
    <location>
        <begin position="34"/>
        <end position="52"/>
    </location>
</feature>
<dbReference type="AlphaFoldDB" id="A0A9X2CTI7"/>
<dbReference type="InterPro" id="IPR011335">
    <property type="entry name" value="Restrct_endonuc-II-like"/>
</dbReference>
<dbReference type="GO" id="GO:0015666">
    <property type="term" value="F:restriction endodeoxyribonuclease activity"/>
    <property type="evidence" value="ECO:0007669"/>
    <property type="project" value="TreeGrafter"/>
</dbReference>
<keyword evidence="4" id="KW-1185">Reference proteome</keyword>
<dbReference type="RefSeq" id="WP_250096794.1">
    <property type="nucleotide sequence ID" value="NZ_JAKRYL010000011.1"/>
</dbReference>
<keyword evidence="3" id="KW-0540">Nuclease</keyword>
<keyword evidence="3" id="KW-0378">Hydrolase</keyword>
<dbReference type="PANTHER" id="PTHR30015">
    <property type="entry name" value="MRR RESTRICTION SYSTEM PROTEIN"/>
    <property type="match status" value="1"/>
</dbReference>
<keyword evidence="1" id="KW-0812">Transmembrane</keyword>
<accession>A0A9X2CTI7</accession>
<proteinExistence type="predicted"/>
<evidence type="ECO:0000259" key="2">
    <source>
        <dbReference type="Pfam" id="PF04471"/>
    </source>
</evidence>
<dbReference type="Pfam" id="PF04471">
    <property type="entry name" value="Mrr_cat"/>
    <property type="match status" value="1"/>
</dbReference>
<dbReference type="InterPro" id="IPR052906">
    <property type="entry name" value="Type_IV_Methyl-Rstrct_Enzyme"/>
</dbReference>
<reference evidence="3" key="1">
    <citation type="submission" date="2022-02" db="EMBL/GenBank/DDBJ databases">
        <title>Halalkalibacter sp. nov. isolated from Lonar Lake, India.</title>
        <authorList>
            <person name="Joshi A."/>
            <person name="Thite S."/>
            <person name="Lodha T."/>
        </authorList>
    </citation>
    <scope>NUCLEOTIDE SEQUENCE</scope>
    <source>
        <strain evidence="3">MEB205</strain>
    </source>
</reference>
<keyword evidence="1" id="KW-0472">Membrane</keyword>
<gene>
    <name evidence="3" type="ORF">MF646_12305</name>
</gene>
<evidence type="ECO:0000256" key="1">
    <source>
        <dbReference type="SAM" id="Phobius"/>
    </source>
</evidence>
<evidence type="ECO:0000313" key="4">
    <source>
        <dbReference type="Proteomes" id="UP001139150"/>
    </source>
</evidence>
<dbReference type="PANTHER" id="PTHR30015:SF6">
    <property type="entry name" value="SLL1429 PROTEIN"/>
    <property type="match status" value="1"/>
</dbReference>
<name>A0A9X2CTI7_9BACI</name>
<dbReference type="InterPro" id="IPR011856">
    <property type="entry name" value="tRNA_endonuc-like_dom_sf"/>
</dbReference>
<dbReference type="Gene3D" id="3.40.1350.10">
    <property type="match status" value="1"/>
</dbReference>
<dbReference type="GO" id="GO:0003677">
    <property type="term" value="F:DNA binding"/>
    <property type="evidence" value="ECO:0007669"/>
    <property type="project" value="InterPro"/>
</dbReference>
<keyword evidence="1" id="KW-1133">Transmembrane helix</keyword>
<dbReference type="InterPro" id="IPR007560">
    <property type="entry name" value="Restrct_endonuc_IV_Mrr"/>
</dbReference>
<comment type="caution">
    <text evidence="3">The sequence shown here is derived from an EMBL/GenBank/DDBJ whole genome shotgun (WGS) entry which is preliminary data.</text>
</comment>
<keyword evidence="3" id="KW-0255">Endonuclease</keyword>
<protein>
    <submittedName>
        <fullName evidence="3">Restriction endonuclease</fullName>
    </submittedName>
</protein>
<evidence type="ECO:0000313" key="3">
    <source>
        <dbReference type="EMBL" id="MCL7747904.1"/>
    </source>
</evidence>
<dbReference type="GO" id="GO:0009307">
    <property type="term" value="P:DNA restriction-modification system"/>
    <property type="evidence" value="ECO:0007669"/>
    <property type="project" value="InterPro"/>
</dbReference>
<dbReference type="SUPFAM" id="SSF52980">
    <property type="entry name" value="Restriction endonuclease-like"/>
    <property type="match status" value="1"/>
</dbReference>
<dbReference type="Proteomes" id="UP001139150">
    <property type="component" value="Unassembled WGS sequence"/>
</dbReference>
<feature type="domain" description="Restriction endonuclease type IV Mrr" evidence="2">
    <location>
        <begin position="69"/>
        <end position="178"/>
    </location>
</feature>
<dbReference type="EMBL" id="JAKRYL010000011">
    <property type="protein sequence ID" value="MCL7747904.1"/>
    <property type="molecule type" value="Genomic_DNA"/>
</dbReference>